<name>A0ABP6QKX0_9ACTN</name>
<protein>
    <recommendedName>
        <fullName evidence="4">Secreted protein</fullName>
    </recommendedName>
</protein>
<reference evidence="3" key="1">
    <citation type="journal article" date="2019" name="Int. J. Syst. Evol. Microbiol.">
        <title>The Global Catalogue of Microorganisms (GCM) 10K type strain sequencing project: providing services to taxonomists for standard genome sequencing and annotation.</title>
        <authorList>
            <consortium name="The Broad Institute Genomics Platform"/>
            <consortium name="The Broad Institute Genome Sequencing Center for Infectious Disease"/>
            <person name="Wu L."/>
            <person name="Ma J."/>
        </authorList>
    </citation>
    <scope>NUCLEOTIDE SEQUENCE [LARGE SCALE GENOMIC DNA]</scope>
    <source>
        <strain evidence="3">JCM 9377</strain>
    </source>
</reference>
<evidence type="ECO:0000313" key="3">
    <source>
        <dbReference type="Proteomes" id="UP001501237"/>
    </source>
</evidence>
<keyword evidence="3" id="KW-1185">Reference proteome</keyword>
<sequence>MDLRRPPHRDRQSVVIALGGAAAAALAVAAVLLLGHGVGGKEAPAPVARSQEATAGDTPPPTAGPGPGSAEPSARPTAAPQVTGVTGRVFTADPRAVETAEPIPVPENYDGCDHNYGAVTQCVPWTFPDGITAVGDKCEWLRLNGFGNLTVAGEDRQGLDANRDDIACNS</sequence>
<dbReference type="RefSeq" id="WP_344837723.1">
    <property type="nucleotide sequence ID" value="NZ_BAAAUV010000032.1"/>
</dbReference>
<gene>
    <name evidence="2" type="ORF">GCM10010468_72280</name>
</gene>
<evidence type="ECO:0000256" key="1">
    <source>
        <dbReference type="SAM" id="MobiDB-lite"/>
    </source>
</evidence>
<evidence type="ECO:0008006" key="4">
    <source>
        <dbReference type="Google" id="ProtNLM"/>
    </source>
</evidence>
<comment type="caution">
    <text evidence="2">The sequence shown here is derived from an EMBL/GenBank/DDBJ whole genome shotgun (WGS) entry which is preliminary data.</text>
</comment>
<dbReference type="Proteomes" id="UP001501237">
    <property type="component" value="Unassembled WGS sequence"/>
</dbReference>
<proteinExistence type="predicted"/>
<organism evidence="2 3">
    <name type="scientific">Actinocorallia longicatena</name>
    <dbReference type="NCBI Taxonomy" id="111803"/>
    <lineage>
        <taxon>Bacteria</taxon>
        <taxon>Bacillati</taxon>
        <taxon>Actinomycetota</taxon>
        <taxon>Actinomycetes</taxon>
        <taxon>Streptosporangiales</taxon>
        <taxon>Thermomonosporaceae</taxon>
        <taxon>Actinocorallia</taxon>
    </lineage>
</organism>
<evidence type="ECO:0000313" key="2">
    <source>
        <dbReference type="EMBL" id="GAA3237390.1"/>
    </source>
</evidence>
<feature type="region of interest" description="Disordered" evidence="1">
    <location>
        <begin position="41"/>
        <end position="93"/>
    </location>
</feature>
<dbReference type="EMBL" id="BAAAUV010000032">
    <property type="protein sequence ID" value="GAA3237390.1"/>
    <property type="molecule type" value="Genomic_DNA"/>
</dbReference>
<accession>A0ABP6QKX0</accession>